<organism evidence="1 2">
    <name type="scientific">Acinetobacter proteolyticus</name>
    <dbReference type="NCBI Taxonomy" id="1776741"/>
    <lineage>
        <taxon>Bacteria</taxon>
        <taxon>Pseudomonadati</taxon>
        <taxon>Pseudomonadota</taxon>
        <taxon>Gammaproteobacteria</taxon>
        <taxon>Moraxellales</taxon>
        <taxon>Moraxellaceae</taxon>
        <taxon>Acinetobacter</taxon>
    </lineage>
</organism>
<evidence type="ECO:0000313" key="2">
    <source>
        <dbReference type="Proteomes" id="UP000430404"/>
    </source>
</evidence>
<accession>A0A653K3K9</accession>
<gene>
    <name evidence="1" type="ORF">ACI8B_180314</name>
</gene>
<dbReference type="RefSeq" id="WP_171519298.1">
    <property type="nucleotide sequence ID" value="NZ_LR732744.1"/>
</dbReference>
<name>A0A653K3K9_9GAMM</name>
<dbReference type="EMBL" id="CABWKZ010000010">
    <property type="protein sequence ID" value="VXA54854.1"/>
    <property type="molecule type" value="Genomic_DNA"/>
</dbReference>
<proteinExistence type="predicted"/>
<evidence type="ECO:0000313" key="1">
    <source>
        <dbReference type="EMBL" id="VXA54854.1"/>
    </source>
</evidence>
<sequence>MMLGLLGCDSFEDYKSKDSNVITEFDSYIIENDNQKNKRDLNKSSTYIRKSEINLNKQKMIETCKKLVLSNVPKQKTVSFNENLRGNYYINQKTGDVYLYLEFCAENEQGNAQEFKGKCVFSIDGQTQVNIFE</sequence>
<reference evidence="1 2" key="1">
    <citation type="submission" date="2019-10" db="EMBL/GenBank/DDBJ databases">
        <authorList>
            <person name="Karimi E."/>
        </authorList>
    </citation>
    <scope>NUCLEOTIDE SEQUENCE [LARGE SCALE GENOMIC DNA]</scope>
    <source>
        <strain evidence="1">Acinetobacter sp. 8BE</strain>
    </source>
</reference>
<dbReference type="Proteomes" id="UP000430404">
    <property type="component" value="Unassembled WGS sequence"/>
</dbReference>
<dbReference type="AlphaFoldDB" id="A0A653K3K9"/>
<protein>
    <submittedName>
        <fullName evidence="1">Uncharacterized protein</fullName>
    </submittedName>
</protein>